<organism evidence="1 2">
    <name type="scientific">Paenibacillus odorifer</name>
    <dbReference type="NCBI Taxonomy" id="189426"/>
    <lineage>
        <taxon>Bacteria</taxon>
        <taxon>Bacillati</taxon>
        <taxon>Bacillota</taxon>
        <taxon>Bacilli</taxon>
        <taxon>Bacillales</taxon>
        <taxon>Paenibacillaceae</taxon>
        <taxon>Paenibacillus</taxon>
    </lineage>
</organism>
<evidence type="ECO:0000313" key="2">
    <source>
        <dbReference type="Proteomes" id="UP000187439"/>
    </source>
</evidence>
<reference evidence="1 2" key="1">
    <citation type="submission" date="2016-10" db="EMBL/GenBank/DDBJ databases">
        <title>Paenibacillus species isolates.</title>
        <authorList>
            <person name="Beno S.M."/>
        </authorList>
    </citation>
    <scope>NUCLEOTIDE SEQUENCE [LARGE SCALE GENOMIC DNA]</scope>
    <source>
        <strain evidence="1 2">FSL H7-0710</strain>
    </source>
</reference>
<protein>
    <submittedName>
        <fullName evidence="1">Uncharacterized protein</fullName>
    </submittedName>
</protein>
<name>A0A1R0YAG4_9BACL</name>
<dbReference type="EMBL" id="MPTC01000001">
    <property type="protein sequence ID" value="OMD44346.1"/>
    <property type="molecule type" value="Genomic_DNA"/>
</dbReference>
<accession>A0A1R0YAG4</accession>
<dbReference type="AlphaFoldDB" id="A0A1R0YAG4"/>
<proteinExistence type="predicted"/>
<sequence>MPDPLPADSPRRTIFAECVQKYTNDIYTLSCMLLQQSAEAEKVTIRTFKELHKIFRQKSFDNQLFSIEAYRSCIRQCADYYTRRSLLSAKSLPWEEQLVKVMWYGLKLSLPQISIILQKSVPVLKAQLRHVREQLTAQEDLLPSGNLSVV</sequence>
<gene>
    <name evidence="1" type="ORF">BSK52_02115</name>
</gene>
<comment type="caution">
    <text evidence="1">The sequence shown here is derived from an EMBL/GenBank/DDBJ whole genome shotgun (WGS) entry which is preliminary data.</text>
</comment>
<dbReference type="OrthoDB" id="2658004at2"/>
<dbReference type="Proteomes" id="UP000187439">
    <property type="component" value="Unassembled WGS sequence"/>
</dbReference>
<evidence type="ECO:0000313" key="1">
    <source>
        <dbReference type="EMBL" id="OMD44346.1"/>
    </source>
</evidence>